<evidence type="ECO:0000256" key="5">
    <source>
        <dbReference type="ARBA" id="ARBA00022692"/>
    </source>
</evidence>
<dbReference type="PANTHER" id="PTHR46494">
    <property type="entry name" value="CORA FAMILY METAL ION TRANSPORTER (EUROFUNG)"/>
    <property type="match status" value="1"/>
</dbReference>
<evidence type="ECO:0000256" key="8">
    <source>
        <dbReference type="SAM" id="Phobius"/>
    </source>
</evidence>
<comment type="subcellular location">
    <subcellularLocation>
        <location evidence="1">Cell membrane</location>
        <topology evidence="1">Multi-pass membrane protein</topology>
    </subcellularLocation>
</comment>
<dbReference type="RefSeq" id="WP_188716595.1">
    <property type="nucleotide sequence ID" value="NZ_BAABBD010000006.1"/>
</dbReference>
<sequence>MIRAATVHGADGGVDADVPLERLQEAAADRGGFAWVDLVDPSEGELAAVAAELGLHALLVEDIAARGQRTKLEPYGDVRYLVLHRPDGDGPPQEVHVVAAPAWVVTATWGEAGAAWIDGVRERAVAADGDLRPSPGAVVHAVLDAVGDEVLERAEALDDDAQALEERALGDAPPAAEESYRALRQVARLARLAEPLADVVVRFGAAVPEDDAELRRHVRDVADHVQRAATRLEAQHALVQGMLQLQAARVAERQNEHMEALAERSFEQGEQVKRVTSWAAILFAPTLIAGVYGMNFRAMPELHWALGYPFALLLMLVFAVGLYVAFKRKHWL</sequence>
<dbReference type="InterPro" id="IPR002523">
    <property type="entry name" value="MgTranspt_CorA/ZnTranspt_ZntB"/>
</dbReference>
<proteinExistence type="inferred from homology"/>
<comment type="similarity">
    <text evidence="2">Belongs to the CorA metal ion transporter (MIT) (TC 1.A.35) family.</text>
</comment>
<dbReference type="SUPFAM" id="SSF143865">
    <property type="entry name" value="CorA soluble domain-like"/>
    <property type="match status" value="1"/>
</dbReference>
<dbReference type="EMBL" id="BMLM01000001">
    <property type="protein sequence ID" value="GGN81050.1"/>
    <property type="molecule type" value="Genomic_DNA"/>
</dbReference>
<dbReference type="Proteomes" id="UP000626982">
    <property type="component" value="Unassembled WGS sequence"/>
</dbReference>
<gene>
    <name evidence="9" type="primary">corA</name>
    <name evidence="9" type="ORF">GCM10010968_09520</name>
</gene>
<dbReference type="PANTHER" id="PTHR46494:SF1">
    <property type="entry name" value="CORA FAMILY METAL ION TRANSPORTER (EUROFUNG)"/>
    <property type="match status" value="1"/>
</dbReference>
<evidence type="ECO:0000256" key="3">
    <source>
        <dbReference type="ARBA" id="ARBA00022448"/>
    </source>
</evidence>
<keyword evidence="6 8" id="KW-1133">Transmembrane helix</keyword>
<evidence type="ECO:0000313" key="10">
    <source>
        <dbReference type="Proteomes" id="UP000626982"/>
    </source>
</evidence>
<dbReference type="Pfam" id="PF01544">
    <property type="entry name" value="CorA"/>
    <property type="match status" value="1"/>
</dbReference>
<feature type="transmembrane region" description="Helical" evidence="8">
    <location>
        <begin position="275"/>
        <end position="294"/>
    </location>
</feature>
<comment type="caution">
    <text evidence="9">The sequence shown here is derived from an EMBL/GenBank/DDBJ whole genome shotgun (WGS) entry which is preliminary data.</text>
</comment>
<dbReference type="SUPFAM" id="SSF144083">
    <property type="entry name" value="Magnesium transport protein CorA, transmembrane region"/>
    <property type="match status" value="1"/>
</dbReference>
<protein>
    <submittedName>
        <fullName evidence="9">Magnesium transport protein CorA</fullName>
    </submittedName>
</protein>
<dbReference type="InterPro" id="IPR045861">
    <property type="entry name" value="CorA_cytoplasmic_dom"/>
</dbReference>
<evidence type="ECO:0000256" key="4">
    <source>
        <dbReference type="ARBA" id="ARBA00022475"/>
    </source>
</evidence>
<feature type="transmembrane region" description="Helical" evidence="8">
    <location>
        <begin position="306"/>
        <end position="326"/>
    </location>
</feature>
<dbReference type="Gene3D" id="1.20.58.340">
    <property type="entry name" value="Magnesium transport protein CorA, transmembrane region"/>
    <property type="match status" value="2"/>
</dbReference>
<reference evidence="10" key="1">
    <citation type="journal article" date="2019" name="Int. J. Syst. Evol. Microbiol.">
        <title>The Global Catalogue of Microorganisms (GCM) 10K type strain sequencing project: providing services to taxonomists for standard genome sequencing and annotation.</title>
        <authorList>
            <consortium name="The Broad Institute Genomics Platform"/>
            <consortium name="The Broad Institute Genome Sequencing Center for Infectious Disease"/>
            <person name="Wu L."/>
            <person name="Ma J."/>
        </authorList>
    </citation>
    <scope>NUCLEOTIDE SEQUENCE [LARGE SCALE GENOMIC DNA]</scope>
    <source>
        <strain evidence="10">CGMCC 1.6960</strain>
    </source>
</reference>
<evidence type="ECO:0000256" key="7">
    <source>
        <dbReference type="ARBA" id="ARBA00023136"/>
    </source>
</evidence>
<keyword evidence="10" id="KW-1185">Reference proteome</keyword>
<dbReference type="Gene3D" id="3.30.460.20">
    <property type="entry name" value="CorA soluble domain-like"/>
    <property type="match status" value="1"/>
</dbReference>
<keyword evidence="4" id="KW-1003">Cell membrane</keyword>
<keyword evidence="7 8" id="KW-0472">Membrane</keyword>
<organism evidence="9 10">
    <name type="scientific">Agrococcus terreus</name>
    <dbReference type="NCBI Taxonomy" id="574649"/>
    <lineage>
        <taxon>Bacteria</taxon>
        <taxon>Bacillati</taxon>
        <taxon>Actinomycetota</taxon>
        <taxon>Actinomycetes</taxon>
        <taxon>Micrococcales</taxon>
        <taxon>Microbacteriaceae</taxon>
        <taxon>Agrococcus</taxon>
    </lineage>
</organism>
<keyword evidence="5 8" id="KW-0812">Transmembrane</keyword>
<name>A0ABQ2KFA0_9MICO</name>
<evidence type="ECO:0000256" key="2">
    <source>
        <dbReference type="ARBA" id="ARBA00009765"/>
    </source>
</evidence>
<dbReference type="InterPro" id="IPR045863">
    <property type="entry name" value="CorA_TM1_TM2"/>
</dbReference>
<evidence type="ECO:0000256" key="6">
    <source>
        <dbReference type="ARBA" id="ARBA00022989"/>
    </source>
</evidence>
<accession>A0ABQ2KFA0</accession>
<evidence type="ECO:0000256" key="1">
    <source>
        <dbReference type="ARBA" id="ARBA00004651"/>
    </source>
</evidence>
<keyword evidence="3" id="KW-0813">Transport</keyword>
<evidence type="ECO:0000313" key="9">
    <source>
        <dbReference type="EMBL" id="GGN81050.1"/>
    </source>
</evidence>